<feature type="transmembrane region" description="Helical" evidence="7">
    <location>
        <begin position="121"/>
        <end position="140"/>
    </location>
</feature>
<feature type="transmembrane region" description="Helical" evidence="7">
    <location>
        <begin position="146"/>
        <end position="161"/>
    </location>
</feature>
<dbReference type="InterPro" id="IPR010619">
    <property type="entry name" value="ThrE-like_N"/>
</dbReference>
<keyword evidence="5 7" id="KW-0472">Membrane</keyword>
<evidence type="ECO:0000256" key="7">
    <source>
        <dbReference type="SAM" id="Phobius"/>
    </source>
</evidence>
<keyword evidence="10" id="KW-1185">Reference proteome</keyword>
<dbReference type="InterPro" id="IPR050539">
    <property type="entry name" value="ThrE_Dicarb/AminoAcid_Exp"/>
</dbReference>
<proteinExistence type="inferred from homology"/>
<accession>A0A0J1GSK5</accession>
<organism evidence="9 10">
    <name type="scientific">Photobacterium aquae</name>
    <dbReference type="NCBI Taxonomy" id="1195763"/>
    <lineage>
        <taxon>Bacteria</taxon>
        <taxon>Pseudomonadati</taxon>
        <taxon>Pseudomonadota</taxon>
        <taxon>Gammaproteobacteria</taxon>
        <taxon>Vibrionales</taxon>
        <taxon>Vibrionaceae</taxon>
        <taxon>Photobacterium</taxon>
    </lineage>
</organism>
<evidence type="ECO:0000256" key="5">
    <source>
        <dbReference type="ARBA" id="ARBA00023136"/>
    </source>
</evidence>
<dbReference type="AlphaFoldDB" id="A0A0J1GSK5"/>
<evidence type="ECO:0000256" key="3">
    <source>
        <dbReference type="ARBA" id="ARBA00022692"/>
    </source>
</evidence>
<dbReference type="STRING" id="1195763.ABT56_21375"/>
<name>A0A0J1GSK5_9GAMM</name>
<dbReference type="GO" id="GO:0005886">
    <property type="term" value="C:plasma membrane"/>
    <property type="evidence" value="ECO:0007669"/>
    <property type="project" value="UniProtKB-SubCell"/>
</dbReference>
<keyword evidence="3 7" id="KW-0812">Transmembrane</keyword>
<comment type="subcellular location">
    <subcellularLocation>
        <location evidence="1">Cell membrane</location>
        <topology evidence="1">Multi-pass membrane protein</topology>
    </subcellularLocation>
</comment>
<comment type="similarity">
    <text evidence="6">Belongs to the ThrE exporter (TC 2.A.79) family.</text>
</comment>
<evidence type="ECO:0000259" key="8">
    <source>
        <dbReference type="Pfam" id="PF06738"/>
    </source>
</evidence>
<evidence type="ECO:0000313" key="10">
    <source>
        <dbReference type="Proteomes" id="UP000036097"/>
    </source>
</evidence>
<feature type="transmembrane region" description="Helical" evidence="7">
    <location>
        <begin position="173"/>
        <end position="194"/>
    </location>
</feature>
<feature type="domain" description="Threonine/serine exporter-like N-terminal" evidence="8">
    <location>
        <begin position="19"/>
        <end position="255"/>
    </location>
</feature>
<dbReference type="PATRIC" id="fig|1195763.3.peg.4589"/>
<dbReference type="PANTHER" id="PTHR34390">
    <property type="entry name" value="UPF0442 PROTEIN YJJB-RELATED"/>
    <property type="match status" value="1"/>
</dbReference>
<dbReference type="EMBL" id="LDOT01000047">
    <property type="protein sequence ID" value="KLV02444.1"/>
    <property type="molecule type" value="Genomic_DNA"/>
</dbReference>
<dbReference type="GO" id="GO:0015744">
    <property type="term" value="P:succinate transport"/>
    <property type="evidence" value="ECO:0007669"/>
    <property type="project" value="TreeGrafter"/>
</dbReference>
<evidence type="ECO:0000313" key="9">
    <source>
        <dbReference type="EMBL" id="KLV02444.1"/>
    </source>
</evidence>
<evidence type="ECO:0000256" key="1">
    <source>
        <dbReference type="ARBA" id="ARBA00004651"/>
    </source>
</evidence>
<sequence length="262" mass="28514">MQVGEAPLTEPVQREISRLAASAGQRLLQHGAESTLVMDVTRRLGLALGADSVEVSLSASSMVITTLSSERCITTTRRCQDRGINMQVVTEIQRVCILAERGMLDIDGVHQRLEQIQPLRYNRWLVIFMIGLSCACFSRLAGGDWPVFALTFVASAVGMFVRQEIAHCHFNPLLNFGVTAFVTTLISGFGQVYQIGETPFLAMASSVLMLVPGFPLINAVSDMVKGFANMGIARWTMATLLTLSTSMGIVAAMNVLGVWGWL</sequence>
<dbReference type="OrthoDB" id="9813917at2"/>
<dbReference type="Pfam" id="PF06738">
    <property type="entry name" value="ThrE"/>
    <property type="match status" value="1"/>
</dbReference>
<protein>
    <submittedName>
        <fullName evidence="9">Membrane protein</fullName>
    </submittedName>
</protein>
<keyword evidence="2" id="KW-1003">Cell membrane</keyword>
<dbReference type="Proteomes" id="UP000036097">
    <property type="component" value="Unassembled WGS sequence"/>
</dbReference>
<reference evidence="9 10" key="1">
    <citation type="submission" date="2015-05" db="EMBL/GenBank/DDBJ databases">
        <title>Photobacterium galathea sp. nov.</title>
        <authorList>
            <person name="Machado H."/>
            <person name="Gram L."/>
        </authorList>
    </citation>
    <scope>NUCLEOTIDE SEQUENCE [LARGE SCALE GENOMIC DNA]</scope>
    <source>
        <strain evidence="9 10">CGMCC 1.12159</strain>
    </source>
</reference>
<evidence type="ECO:0000256" key="2">
    <source>
        <dbReference type="ARBA" id="ARBA00022475"/>
    </source>
</evidence>
<comment type="caution">
    <text evidence="9">The sequence shown here is derived from an EMBL/GenBank/DDBJ whole genome shotgun (WGS) entry which is preliminary data.</text>
</comment>
<feature type="transmembrane region" description="Helical" evidence="7">
    <location>
        <begin position="200"/>
        <end position="220"/>
    </location>
</feature>
<feature type="transmembrane region" description="Helical" evidence="7">
    <location>
        <begin position="240"/>
        <end position="261"/>
    </location>
</feature>
<evidence type="ECO:0000256" key="4">
    <source>
        <dbReference type="ARBA" id="ARBA00022989"/>
    </source>
</evidence>
<evidence type="ECO:0000256" key="6">
    <source>
        <dbReference type="ARBA" id="ARBA00034125"/>
    </source>
</evidence>
<keyword evidence="4 7" id="KW-1133">Transmembrane helix</keyword>
<dbReference type="PANTHER" id="PTHR34390:SF2">
    <property type="entry name" value="SUCCINATE TRANSPORTER SUBUNIT YJJP-RELATED"/>
    <property type="match status" value="1"/>
</dbReference>
<dbReference type="GO" id="GO:0022857">
    <property type="term" value="F:transmembrane transporter activity"/>
    <property type="evidence" value="ECO:0007669"/>
    <property type="project" value="InterPro"/>
</dbReference>
<gene>
    <name evidence="9" type="ORF">ABT56_21375</name>
</gene>
<dbReference type="RefSeq" id="WP_047880946.1">
    <property type="nucleotide sequence ID" value="NZ_LDOT01000047.1"/>
</dbReference>